<feature type="chain" id="PRO_5027699778" evidence="1">
    <location>
        <begin position="27"/>
        <end position="78"/>
    </location>
</feature>
<dbReference type="Pfam" id="PF01607">
    <property type="entry name" value="CBM_14"/>
    <property type="match status" value="1"/>
</dbReference>
<gene>
    <name evidence="4" type="primary">LOC100742129</name>
</gene>
<protein>
    <submittedName>
        <fullName evidence="4">Uncharacterized protein LOC100742129</fullName>
    </submittedName>
</protein>
<evidence type="ECO:0000259" key="2">
    <source>
        <dbReference type="PROSITE" id="PS50940"/>
    </source>
</evidence>
<dbReference type="GeneID" id="100742129"/>
<dbReference type="PROSITE" id="PS50940">
    <property type="entry name" value="CHIT_BIND_II"/>
    <property type="match status" value="1"/>
</dbReference>
<dbReference type="Gene3D" id="2.170.140.10">
    <property type="entry name" value="Chitin binding domain"/>
    <property type="match status" value="1"/>
</dbReference>
<feature type="domain" description="Chitin-binding type-2" evidence="2">
    <location>
        <begin position="18"/>
        <end position="76"/>
    </location>
</feature>
<name>A0A6P3DQD2_BOMIM</name>
<dbReference type="OMA" id="QCDASGC"/>
<dbReference type="SMART" id="SM00494">
    <property type="entry name" value="ChtBD2"/>
    <property type="match status" value="1"/>
</dbReference>
<dbReference type="InterPro" id="IPR002557">
    <property type="entry name" value="Chitin-bd_dom"/>
</dbReference>
<keyword evidence="3" id="KW-1185">Reference proteome</keyword>
<proteinExistence type="predicted"/>
<feature type="signal peptide" evidence="1">
    <location>
        <begin position="1"/>
        <end position="26"/>
    </location>
</feature>
<accession>A0A6P3DQD2</accession>
<evidence type="ECO:0000313" key="4">
    <source>
        <dbReference type="RefSeq" id="XP_003485573.1"/>
    </source>
</evidence>
<keyword evidence="1" id="KW-0732">Signal</keyword>
<organism evidence="3 4">
    <name type="scientific">Bombus impatiens</name>
    <name type="common">Bumblebee</name>
    <dbReference type="NCBI Taxonomy" id="132113"/>
    <lineage>
        <taxon>Eukaryota</taxon>
        <taxon>Metazoa</taxon>
        <taxon>Ecdysozoa</taxon>
        <taxon>Arthropoda</taxon>
        <taxon>Hexapoda</taxon>
        <taxon>Insecta</taxon>
        <taxon>Pterygota</taxon>
        <taxon>Neoptera</taxon>
        <taxon>Endopterygota</taxon>
        <taxon>Hymenoptera</taxon>
        <taxon>Apocrita</taxon>
        <taxon>Aculeata</taxon>
        <taxon>Apoidea</taxon>
        <taxon>Anthophila</taxon>
        <taxon>Apidae</taxon>
        <taxon>Bombus</taxon>
        <taxon>Pyrobombus</taxon>
    </lineage>
</organism>
<reference evidence="4" key="1">
    <citation type="submission" date="2025-08" db="UniProtKB">
        <authorList>
            <consortium name="RefSeq"/>
        </authorList>
    </citation>
    <scope>IDENTIFICATION</scope>
</reference>
<dbReference type="GO" id="GO:0008061">
    <property type="term" value="F:chitin binding"/>
    <property type="evidence" value="ECO:0007669"/>
    <property type="project" value="InterPro"/>
</dbReference>
<dbReference type="InterPro" id="IPR036508">
    <property type="entry name" value="Chitin-bd_dom_sf"/>
</dbReference>
<dbReference type="KEGG" id="bim:100742129"/>
<evidence type="ECO:0000313" key="3">
    <source>
        <dbReference type="Proteomes" id="UP000515180"/>
    </source>
</evidence>
<sequence length="78" mass="8682">MAVIKLFMILLCSILCIIFFCGLVAGEVYPYPGDCRKYQHCDGSGCFVLECGTGTEFNPNIGTCDYPLQNRQDCMQRG</sequence>
<dbReference type="Proteomes" id="UP000515180">
    <property type="component" value="Unplaced"/>
</dbReference>
<evidence type="ECO:0000256" key="1">
    <source>
        <dbReference type="SAM" id="SignalP"/>
    </source>
</evidence>
<dbReference type="GO" id="GO:0005576">
    <property type="term" value="C:extracellular region"/>
    <property type="evidence" value="ECO:0007669"/>
    <property type="project" value="InterPro"/>
</dbReference>
<dbReference type="RefSeq" id="XP_003485573.1">
    <property type="nucleotide sequence ID" value="XM_003485525.3"/>
</dbReference>
<dbReference type="OrthoDB" id="6020543at2759"/>
<dbReference type="AlphaFoldDB" id="A0A6P3DQD2"/>
<dbReference type="SUPFAM" id="SSF57625">
    <property type="entry name" value="Invertebrate chitin-binding proteins"/>
    <property type="match status" value="1"/>
</dbReference>